<dbReference type="GO" id="GO:0000155">
    <property type="term" value="F:phosphorelay sensor kinase activity"/>
    <property type="evidence" value="ECO:0007669"/>
    <property type="project" value="InterPro"/>
</dbReference>
<organism evidence="10 12">
    <name type="scientific">Pseudomonas aylmerensis</name>
    <dbReference type="NCBI Taxonomy" id="1869229"/>
    <lineage>
        <taxon>Bacteria</taxon>
        <taxon>Pseudomonadati</taxon>
        <taxon>Pseudomonadota</taxon>
        <taxon>Gammaproteobacteria</taxon>
        <taxon>Pseudomonadales</taxon>
        <taxon>Pseudomonadaceae</taxon>
        <taxon>Pseudomonas</taxon>
    </lineage>
</organism>
<gene>
    <name evidence="9" type="ORF">BBG20_17960</name>
    <name evidence="10" type="ORF">C9382_29020</name>
</gene>
<feature type="domain" description="Histidine kinase" evidence="5">
    <location>
        <begin position="287"/>
        <end position="504"/>
    </location>
</feature>
<dbReference type="InterPro" id="IPR000700">
    <property type="entry name" value="PAS-assoc_C"/>
</dbReference>
<feature type="modified residue" description="4-aspartylphosphate" evidence="4">
    <location>
        <position position="580"/>
    </location>
</feature>
<dbReference type="Gene3D" id="3.30.565.10">
    <property type="entry name" value="Histidine kinase-like ATPase, C-terminal domain"/>
    <property type="match status" value="1"/>
</dbReference>
<evidence type="ECO:0000259" key="6">
    <source>
        <dbReference type="PROSITE" id="PS50110"/>
    </source>
</evidence>
<dbReference type="EMBL" id="PYWW01000056">
    <property type="protein sequence ID" value="PTC24071.1"/>
    <property type="molecule type" value="Genomic_DNA"/>
</dbReference>
<dbReference type="EC" id="2.7.13.3" evidence="2"/>
<dbReference type="InterPro" id="IPR036097">
    <property type="entry name" value="HisK_dim/P_sf"/>
</dbReference>
<dbReference type="InterPro" id="IPR001789">
    <property type="entry name" value="Sig_transdc_resp-reg_receiver"/>
</dbReference>
<reference evidence="10 12" key="2">
    <citation type="submission" date="2018-03" db="EMBL/GenBank/DDBJ databases">
        <title>Diversity of bacteria associated with corn roots inoculated with woodland soils in Canada, and Description of Pseudomonas aylmerense sp. nov.</title>
        <authorList>
            <person name="Tambong J.T."/>
            <person name="Xu R."/>
            <person name="Tchagang C."/>
        </authorList>
    </citation>
    <scope>NUCLEOTIDE SEQUENCE [LARGE SCALE GENOMIC DNA]</scope>
    <source>
        <strain evidence="10 12">S1E44</strain>
    </source>
</reference>
<dbReference type="InterPro" id="IPR003594">
    <property type="entry name" value="HATPase_dom"/>
</dbReference>
<proteinExistence type="predicted"/>
<dbReference type="InterPro" id="IPR005467">
    <property type="entry name" value="His_kinase_dom"/>
</dbReference>
<comment type="catalytic activity">
    <reaction evidence="1">
        <text>ATP + protein L-histidine = ADP + protein N-phospho-L-histidine.</text>
        <dbReference type="EC" id="2.7.13.3"/>
    </reaction>
</comment>
<keyword evidence="3 4" id="KW-0597">Phosphoprotein</keyword>
<dbReference type="Gene3D" id="3.40.50.2300">
    <property type="match status" value="1"/>
</dbReference>
<sequence>MPSAPANQPNHPEDRYRLLVEAVVDYAIYMLDTNGLIRSWNSGAKRIKQYDQSEVLGKHFSLFYTPEDLASDLPGRALKSADESGRFEGEGWRVRKDGTRLWALVIIDPIRAEDGSLIGFAKVTRDLTERRAAEQALRQSEQQFSLLVQGVTDYALYMLDPNGIITTWNAGAQRIKGYEPAEVIGRHYSMFFQADDVANHVPQRALATVVSEGRYEGQGWRVRKDGTRFLVHVVIDPIRNEQGELIGYAKITRDVTESVQAQQEIKETREALFQAQKMESLGQLTGGIAHDFNNLLMVILGSLELARKRVPQDSKVQSLLNNAISGAQRGATLTQRMLAFARRQELDPQPVDVGGLIRNMSDLLCRMLGAGIRVDTQFPLVLRPVLVDMSQLEMAVMNLVINARDAMGGEGRILISAREDSFPGSPPGSDRLICIAVIDTGPGMSEATLQRAMEPFFTTKGAGKGTGLGLSMVHGLAAQSKGRFVLKSVVGEGTRAELWLPVAEVHSSPQATEPVSTQSPPDTFHVQPLDILLVDDDPLVLISTGAMLEDLGHRVTPAAGGQAALACLTQGERFDLVITDMAMPEMNGVELANTLEQLFPALPIILSSGFAEVAVDLKSALTRLPKPFDQSALARVIADMLRARNEPPC</sequence>
<evidence type="ECO:0000256" key="3">
    <source>
        <dbReference type="ARBA" id="ARBA00022553"/>
    </source>
</evidence>
<dbReference type="RefSeq" id="WP_065905595.1">
    <property type="nucleotide sequence ID" value="NZ_MAUE01000026.1"/>
</dbReference>
<dbReference type="OrthoDB" id="9772100at2"/>
<dbReference type="CDD" id="cd00130">
    <property type="entry name" value="PAS"/>
    <property type="match status" value="2"/>
</dbReference>
<dbReference type="SUPFAM" id="SSF52172">
    <property type="entry name" value="CheY-like"/>
    <property type="match status" value="1"/>
</dbReference>
<dbReference type="AlphaFoldDB" id="A0A2T4FKZ2"/>
<dbReference type="SMART" id="SM00091">
    <property type="entry name" value="PAS"/>
    <property type="match status" value="2"/>
</dbReference>
<dbReference type="Pfam" id="PF02518">
    <property type="entry name" value="HATPase_c"/>
    <property type="match status" value="1"/>
</dbReference>
<evidence type="ECO:0000259" key="5">
    <source>
        <dbReference type="PROSITE" id="PS50109"/>
    </source>
</evidence>
<evidence type="ECO:0000259" key="7">
    <source>
        <dbReference type="PROSITE" id="PS50112"/>
    </source>
</evidence>
<dbReference type="Pfam" id="PF13426">
    <property type="entry name" value="PAS_9"/>
    <property type="match status" value="2"/>
</dbReference>
<dbReference type="InterPro" id="IPR000014">
    <property type="entry name" value="PAS"/>
</dbReference>
<dbReference type="NCBIfam" id="TIGR00229">
    <property type="entry name" value="sensory_box"/>
    <property type="match status" value="2"/>
</dbReference>
<evidence type="ECO:0000256" key="1">
    <source>
        <dbReference type="ARBA" id="ARBA00000085"/>
    </source>
</evidence>
<name>A0A2T4FKZ2_9PSED</name>
<dbReference type="CDD" id="cd00082">
    <property type="entry name" value="HisKA"/>
    <property type="match status" value="1"/>
</dbReference>
<evidence type="ECO:0000313" key="11">
    <source>
        <dbReference type="Proteomes" id="UP000095081"/>
    </source>
</evidence>
<feature type="domain" description="PAC" evidence="8">
    <location>
        <begin position="87"/>
        <end position="139"/>
    </location>
</feature>
<evidence type="ECO:0000313" key="9">
    <source>
        <dbReference type="EMBL" id="OCW24378.1"/>
    </source>
</evidence>
<dbReference type="PANTHER" id="PTHR43065">
    <property type="entry name" value="SENSOR HISTIDINE KINASE"/>
    <property type="match status" value="1"/>
</dbReference>
<feature type="domain" description="PAC" evidence="8">
    <location>
        <begin position="215"/>
        <end position="267"/>
    </location>
</feature>
<dbReference type="EMBL" id="MAUE01000026">
    <property type="protein sequence ID" value="OCW24378.1"/>
    <property type="molecule type" value="Genomic_DNA"/>
</dbReference>
<dbReference type="PROSITE" id="PS50113">
    <property type="entry name" value="PAC"/>
    <property type="match status" value="2"/>
</dbReference>
<dbReference type="PANTHER" id="PTHR43065:SF49">
    <property type="entry name" value="HISTIDINE KINASE"/>
    <property type="match status" value="1"/>
</dbReference>
<dbReference type="SMART" id="SM00086">
    <property type="entry name" value="PAC"/>
    <property type="match status" value="2"/>
</dbReference>
<feature type="domain" description="Response regulatory" evidence="6">
    <location>
        <begin position="530"/>
        <end position="641"/>
    </location>
</feature>
<feature type="domain" description="PAS" evidence="7">
    <location>
        <begin position="140"/>
        <end position="213"/>
    </location>
</feature>
<keyword evidence="10" id="KW-0808">Transferase</keyword>
<dbReference type="InterPro" id="IPR001610">
    <property type="entry name" value="PAC"/>
</dbReference>
<reference evidence="9 11" key="1">
    <citation type="submission" date="2016-06" db="EMBL/GenBank/DDBJ databases">
        <title>Draft genome sequence of Pseudomonas sp. S1E40, a novel strain antagonistic activity to fungal plant pathogen.</title>
        <authorList>
            <person name="Tambong J.T."/>
            <person name="Tchagang C."/>
            <person name="Xu R."/>
        </authorList>
    </citation>
    <scope>NUCLEOTIDE SEQUENCE [LARGE SCALE GENOMIC DNA]</scope>
    <source>
        <strain evidence="9 11">S1E40</strain>
    </source>
</reference>
<dbReference type="Gene3D" id="1.10.287.130">
    <property type="match status" value="1"/>
</dbReference>
<dbReference type="Pfam" id="PF00072">
    <property type="entry name" value="Response_reg"/>
    <property type="match status" value="1"/>
</dbReference>
<dbReference type="PRINTS" id="PR00344">
    <property type="entry name" value="BCTRLSENSOR"/>
</dbReference>
<dbReference type="InterPro" id="IPR036890">
    <property type="entry name" value="HATPase_C_sf"/>
</dbReference>
<dbReference type="InterPro" id="IPR003661">
    <property type="entry name" value="HisK_dim/P_dom"/>
</dbReference>
<dbReference type="InterPro" id="IPR035965">
    <property type="entry name" value="PAS-like_dom_sf"/>
</dbReference>
<dbReference type="PROSITE" id="PS50109">
    <property type="entry name" value="HIS_KIN"/>
    <property type="match status" value="1"/>
</dbReference>
<feature type="domain" description="PAS" evidence="7">
    <location>
        <begin position="12"/>
        <end position="68"/>
    </location>
</feature>
<dbReference type="SUPFAM" id="SSF47384">
    <property type="entry name" value="Homodimeric domain of signal transducing histidine kinase"/>
    <property type="match status" value="1"/>
</dbReference>
<dbReference type="Proteomes" id="UP000240571">
    <property type="component" value="Unassembled WGS sequence"/>
</dbReference>
<evidence type="ECO:0000259" key="8">
    <source>
        <dbReference type="PROSITE" id="PS50113"/>
    </source>
</evidence>
<dbReference type="SMART" id="SM00387">
    <property type="entry name" value="HATPase_c"/>
    <property type="match status" value="1"/>
</dbReference>
<dbReference type="PROSITE" id="PS50110">
    <property type="entry name" value="RESPONSE_REGULATORY"/>
    <property type="match status" value="1"/>
</dbReference>
<evidence type="ECO:0000256" key="4">
    <source>
        <dbReference type="PROSITE-ProRule" id="PRU00169"/>
    </source>
</evidence>
<dbReference type="InterPro" id="IPR011006">
    <property type="entry name" value="CheY-like_superfamily"/>
</dbReference>
<comment type="caution">
    <text evidence="10">The sequence shown here is derived from an EMBL/GenBank/DDBJ whole genome shotgun (WGS) entry which is preliminary data.</text>
</comment>
<protein>
    <recommendedName>
        <fullName evidence="2">histidine kinase</fullName>
        <ecNumber evidence="2">2.7.13.3</ecNumber>
    </recommendedName>
</protein>
<keyword evidence="11" id="KW-1185">Reference proteome</keyword>
<dbReference type="SUPFAM" id="SSF55785">
    <property type="entry name" value="PYP-like sensor domain (PAS domain)"/>
    <property type="match status" value="2"/>
</dbReference>
<dbReference type="Proteomes" id="UP000095081">
    <property type="component" value="Unassembled WGS sequence"/>
</dbReference>
<dbReference type="SMART" id="SM00448">
    <property type="entry name" value="REC"/>
    <property type="match status" value="1"/>
</dbReference>
<evidence type="ECO:0000313" key="10">
    <source>
        <dbReference type="EMBL" id="PTC24071.1"/>
    </source>
</evidence>
<dbReference type="Gene3D" id="3.30.450.20">
    <property type="entry name" value="PAS domain"/>
    <property type="match status" value="2"/>
</dbReference>
<evidence type="ECO:0000313" key="12">
    <source>
        <dbReference type="Proteomes" id="UP000240571"/>
    </source>
</evidence>
<accession>A0A2T4FKZ2</accession>
<dbReference type="SMART" id="SM00388">
    <property type="entry name" value="HisKA"/>
    <property type="match status" value="1"/>
</dbReference>
<keyword evidence="10" id="KW-0418">Kinase</keyword>
<dbReference type="Pfam" id="PF00512">
    <property type="entry name" value="HisKA"/>
    <property type="match status" value="1"/>
</dbReference>
<dbReference type="PROSITE" id="PS50112">
    <property type="entry name" value="PAS"/>
    <property type="match status" value="2"/>
</dbReference>
<evidence type="ECO:0000256" key="2">
    <source>
        <dbReference type="ARBA" id="ARBA00012438"/>
    </source>
</evidence>
<dbReference type="InterPro" id="IPR004358">
    <property type="entry name" value="Sig_transdc_His_kin-like_C"/>
</dbReference>
<dbReference type="SUPFAM" id="SSF55874">
    <property type="entry name" value="ATPase domain of HSP90 chaperone/DNA topoisomerase II/histidine kinase"/>
    <property type="match status" value="1"/>
</dbReference>